<comment type="caution">
    <text evidence="4">The sequence shown here is derived from an EMBL/GenBank/DDBJ whole genome shotgun (WGS) entry which is preliminary data.</text>
</comment>
<organism evidence="4 5">
    <name type="scientific">Belliella aquatica</name>
    <dbReference type="NCBI Taxonomy" id="1323734"/>
    <lineage>
        <taxon>Bacteria</taxon>
        <taxon>Pseudomonadati</taxon>
        <taxon>Bacteroidota</taxon>
        <taxon>Cytophagia</taxon>
        <taxon>Cytophagales</taxon>
        <taxon>Cyclobacteriaceae</taxon>
        <taxon>Belliella</taxon>
    </lineage>
</organism>
<evidence type="ECO:0000313" key="5">
    <source>
        <dbReference type="Proteomes" id="UP000635885"/>
    </source>
</evidence>
<dbReference type="Gene3D" id="1.20.58.760">
    <property type="entry name" value="Peptidase M41"/>
    <property type="match status" value="1"/>
</dbReference>
<dbReference type="EMBL" id="BMFD01000017">
    <property type="protein sequence ID" value="GGC52269.1"/>
    <property type="molecule type" value="Genomic_DNA"/>
</dbReference>
<sequence length="655" mass="74844">MENIQEINLKLTKIKETLKQEFIGLDDIIDSFIQATTPWCSMASVQQRPLVVNLWGMTGVGKTSLVNRFLELWNNKENVVFFNLGSKNYTNDMLGLLEKMYSLSGNACVFIFDEFQHAKTMDQNQKELENPTDRMIWQLLDSGKFNFSGSWHEFDDIHELCVGLEVCLNRGVKVEKGKVIEGWVIYQNIMSSSERLRYNSSEEMEERDFVPKNDLNKIHAYIRKDFPYKALFRDFLFQMNGHEILEFIKKVDRKSNAAKELDFSKSLIFVLGNLDEAYFMSELVSSDHDPDFLHEESKKITFSSIKEGLKTRFRFEEIARLGNVHLIYPSISGKVYRDFIQKELNQIFKKLENAFSCKLSFDQGIEDLLFEEGVTPSQGFRPLRSTTRFLIESSLVELLPKIPFHANENISLTVQDDTLVLQNVEGQKVSKKLFLPVREAKRKKFNPQDMAVTAAHEAGHSVVYSVLFQRLPRKVTIASSDFNNGGYMEGDYVMNFENYDHLIRETAVKLAGKKAEELIFGTENLTRGCAWDIKAATKNLVIASREGSVSGFDAAYQVQYNGGGDLLTENEANVTWVSNSIEKASQLAESILMENKPFLKALITLLLDKKFLTPETMADGLKNAGLDISKILFSYPQIINFEKKLSSFLTDAETN</sequence>
<keyword evidence="5" id="KW-1185">Reference proteome</keyword>
<dbReference type="RefSeq" id="WP_188444249.1">
    <property type="nucleotide sequence ID" value="NZ_BMFD01000017.1"/>
</dbReference>
<dbReference type="PANTHER" id="PTHR11638:SF18">
    <property type="entry name" value="HEAT SHOCK PROTEIN 104"/>
    <property type="match status" value="1"/>
</dbReference>
<dbReference type="SUPFAM" id="SSF140990">
    <property type="entry name" value="FtsH protease domain-like"/>
    <property type="match status" value="1"/>
</dbReference>
<feature type="domain" description="Peptidase M41" evidence="3">
    <location>
        <begin position="448"/>
        <end position="617"/>
    </location>
</feature>
<dbReference type="InterPro" id="IPR027417">
    <property type="entry name" value="P-loop_NTPase"/>
</dbReference>
<name>A0ABQ1NA14_9BACT</name>
<evidence type="ECO:0000256" key="2">
    <source>
        <dbReference type="ARBA" id="ARBA00022840"/>
    </source>
</evidence>
<gene>
    <name evidence="4" type="ORF">GCM10010993_33450</name>
</gene>
<dbReference type="Proteomes" id="UP000635885">
    <property type="component" value="Unassembled WGS sequence"/>
</dbReference>
<protein>
    <recommendedName>
        <fullName evidence="3">Peptidase M41 domain-containing protein</fullName>
    </recommendedName>
</protein>
<evidence type="ECO:0000259" key="3">
    <source>
        <dbReference type="Pfam" id="PF01434"/>
    </source>
</evidence>
<proteinExistence type="predicted"/>
<dbReference type="InterPro" id="IPR050130">
    <property type="entry name" value="ClpA_ClpB"/>
</dbReference>
<dbReference type="Gene3D" id="1.10.8.60">
    <property type="match status" value="1"/>
</dbReference>
<evidence type="ECO:0000256" key="1">
    <source>
        <dbReference type="ARBA" id="ARBA00022741"/>
    </source>
</evidence>
<reference evidence="5" key="1">
    <citation type="journal article" date="2019" name="Int. J. Syst. Evol. Microbiol.">
        <title>The Global Catalogue of Microorganisms (GCM) 10K type strain sequencing project: providing services to taxonomists for standard genome sequencing and annotation.</title>
        <authorList>
            <consortium name="The Broad Institute Genomics Platform"/>
            <consortium name="The Broad Institute Genome Sequencing Center for Infectious Disease"/>
            <person name="Wu L."/>
            <person name="Ma J."/>
        </authorList>
    </citation>
    <scope>NUCLEOTIDE SEQUENCE [LARGE SCALE GENOMIC DNA]</scope>
    <source>
        <strain evidence="5">CGMCC 1.12479</strain>
    </source>
</reference>
<keyword evidence="1" id="KW-0547">Nucleotide-binding</keyword>
<dbReference type="SUPFAM" id="SSF52540">
    <property type="entry name" value="P-loop containing nucleoside triphosphate hydrolases"/>
    <property type="match status" value="1"/>
</dbReference>
<dbReference type="InterPro" id="IPR000642">
    <property type="entry name" value="Peptidase_M41"/>
</dbReference>
<dbReference type="Gene3D" id="3.40.50.300">
    <property type="entry name" value="P-loop containing nucleotide triphosphate hydrolases"/>
    <property type="match status" value="1"/>
</dbReference>
<accession>A0ABQ1NA14</accession>
<dbReference type="Pfam" id="PF01434">
    <property type="entry name" value="Peptidase_M41"/>
    <property type="match status" value="1"/>
</dbReference>
<evidence type="ECO:0000313" key="4">
    <source>
        <dbReference type="EMBL" id="GGC52269.1"/>
    </source>
</evidence>
<dbReference type="PANTHER" id="PTHR11638">
    <property type="entry name" value="ATP-DEPENDENT CLP PROTEASE"/>
    <property type="match status" value="1"/>
</dbReference>
<dbReference type="InterPro" id="IPR037219">
    <property type="entry name" value="Peptidase_M41-like"/>
</dbReference>
<keyword evidence="2" id="KW-0067">ATP-binding</keyword>